<sequence length="273" mass="30103">MQFGVQRTFLTSSSPRAVAKTTGRVGTYSFWNRLEGASSRTNNGDPGVRSSGDVDQPVNWHSRLNEDITLWARLRDGMKTLFPGPGFSSAPFTGWHTTQYKRLMQSRYFSRMSPTSLPSILSEYCIAALGGVRGANTTSPLETLLRNCPSLNKTGKYFPMEASSTTPPSSLSSCHVEIACSHSFQVILAQNIIGYSTGNYMKYQLMQVPHSANSCSSSWSSQLRRHRWFYDDGEGLRQRSLIDTCMASRGGKRGTLPDASPSPEASQKISMVS</sequence>
<name>A0AAN6UML3_9PEZI</name>
<proteinExistence type="predicted"/>
<evidence type="ECO:0000313" key="2">
    <source>
        <dbReference type="EMBL" id="KAK4135505.1"/>
    </source>
</evidence>
<accession>A0AAN6UML3</accession>
<dbReference type="AlphaFoldDB" id="A0AAN6UML3"/>
<gene>
    <name evidence="2" type="ORF">BT67DRAFT_278734</name>
</gene>
<reference evidence="2" key="2">
    <citation type="submission" date="2023-05" db="EMBL/GenBank/DDBJ databases">
        <authorList>
            <consortium name="Lawrence Berkeley National Laboratory"/>
            <person name="Steindorff A."/>
            <person name="Hensen N."/>
            <person name="Bonometti L."/>
            <person name="Westerberg I."/>
            <person name="Brannstrom I.O."/>
            <person name="Guillou S."/>
            <person name="Cros-Aarteil S."/>
            <person name="Calhoun S."/>
            <person name="Haridas S."/>
            <person name="Kuo A."/>
            <person name="Mondo S."/>
            <person name="Pangilinan J."/>
            <person name="Riley R."/>
            <person name="Labutti K."/>
            <person name="Andreopoulos B."/>
            <person name="Lipzen A."/>
            <person name="Chen C."/>
            <person name="Yanf M."/>
            <person name="Daum C."/>
            <person name="Ng V."/>
            <person name="Clum A."/>
            <person name="Ohm R."/>
            <person name="Martin F."/>
            <person name="Silar P."/>
            <person name="Natvig D."/>
            <person name="Lalanne C."/>
            <person name="Gautier V."/>
            <person name="Ament-Velasquez S.L."/>
            <person name="Kruys A."/>
            <person name="Hutchinson M.I."/>
            <person name="Powell A.J."/>
            <person name="Barry K."/>
            <person name="Miller A.N."/>
            <person name="Grigoriev I.V."/>
            <person name="Debuchy R."/>
            <person name="Gladieux P."/>
            <person name="Thoren M.H."/>
            <person name="Johannesson H."/>
        </authorList>
    </citation>
    <scope>NUCLEOTIDE SEQUENCE</scope>
    <source>
        <strain evidence="2">CBS 123565</strain>
    </source>
</reference>
<evidence type="ECO:0000313" key="3">
    <source>
        <dbReference type="Proteomes" id="UP001304895"/>
    </source>
</evidence>
<feature type="region of interest" description="Disordered" evidence="1">
    <location>
        <begin position="248"/>
        <end position="273"/>
    </location>
</feature>
<evidence type="ECO:0000256" key="1">
    <source>
        <dbReference type="SAM" id="MobiDB-lite"/>
    </source>
</evidence>
<dbReference type="Proteomes" id="UP001304895">
    <property type="component" value="Unassembled WGS sequence"/>
</dbReference>
<comment type="caution">
    <text evidence="2">The sequence shown here is derived from an EMBL/GenBank/DDBJ whole genome shotgun (WGS) entry which is preliminary data.</text>
</comment>
<reference evidence="2" key="1">
    <citation type="journal article" date="2023" name="Mol. Phylogenet. Evol.">
        <title>Genome-scale phylogeny and comparative genomics of the fungal order Sordariales.</title>
        <authorList>
            <person name="Hensen N."/>
            <person name="Bonometti L."/>
            <person name="Westerberg I."/>
            <person name="Brannstrom I.O."/>
            <person name="Guillou S."/>
            <person name="Cros-Aarteil S."/>
            <person name="Calhoun S."/>
            <person name="Haridas S."/>
            <person name="Kuo A."/>
            <person name="Mondo S."/>
            <person name="Pangilinan J."/>
            <person name="Riley R."/>
            <person name="LaButti K."/>
            <person name="Andreopoulos B."/>
            <person name="Lipzen A."/>
            <person name="Chen C."/>
            <person name="Yan M."/>
            <person name="Daum C."/>
            <person name="Ng V."/>
            <person name="Clum A."/>
            <person name="Steindorff A."/>
            <person name="Ohm R.A."/>
            <person name="Martin F."/>
            <person name="Silar P."/>
            <person name="Natvig D.O."/>
            <person name="Lalanne C."/>
            <person name="Gautier V."/>
            <person name="Ament-Velasquez S.L."/>
            <person name="Kruys A."/>
            <person name="Hutchinson M.I."/>
            <person name="Powell A.J."/>
            <person name="Barry K."/>
            <person name="Miller A.N."/>
            <person name="Grigoriev I.V."/>
            <person name="Debuchy R."/>
            <person name="Gladieux P."/>
            <person name="Hiltunen Thoren M."/>
            <person name="Johannesson H."/>
        </authorList>
    </citation>
    <scope>NUCLEOTIDE SEQUENCE</scope>
    <source>
        <strain evidence="2">CBS 123565</strain>
    </source>
</reference>
<feature type="compositionally biased region" description="Polar residues" evidence="1">
    <location>
        <begin position="263"/>
        <end position="273"/>
    </location>
</feature>
<dbReference type="EMBL" id="MU853406">
    <property type="protein sequence ID" value="KAK4135505.1"/>
    <property type="molecule type" value="Genomic_DNA"/>
</dbReference>
<keyword evidence="3" id="KW-1185">Reference proteome</keyword>
<organism evidence="2 3">
    <name type="scientific">Trichocladium antarcticum</name>
    <dbReference type="NCBI Taxonomy" id="1450529"/>
    <lineage>
        <taxon>Eukaryota</taxon>
        <taxon>Fungi</taxon>
        <taxon>Dikarya</taxon>
        <taxon>Ascomycota</taxon>
        <taxon>Pezizomycotina</taxon>
        <taxon>Sordariomycetes</taxon>
        <taxon>Sordariomycetidae</taxon>
        <taxon>Sordariales</taxon>
        <taxon>Chaetomiaceae</taxon>
        <taxon>Trichocladium</taxon>
    </lineage>
</organism>
<protein>
    <submittedName>
        <fullName evidence="2">Uncharacterized protein</fullName>
    </submittedName>
</protein>